<evidence type="ECO:0000256" key="1">
    <source>
        <dbReference type="ARBA" id="ARBA00023002"/>
    </source>
</evidence>
<sequence>WVFTFPTTDMVSGMEEALSRMVPFISKLAVGSAIGSASEEGYIPRGFRLVEVVKKSSVERTVDMLLDKVSGRPFATEIPVESLEEVPVAPSITNLADACLALVTTSGVVAAGNPDGFKVHRNTQWKKYSLENLDSMTDTQWDVRHGGYNTV</sequence>
<protein>
    <submittedName>
        <fullName evidence="2">Uncharacterized protein</fullName>
    </submittedName>
</protein>
<dbReference type="EMBL" id="BARW01013372">
    <property type="protein sequence ID" value="GAI79204.1"/>
    <property type="molecule type" value="Genomic_DNA"/>
</dbReference>
<evidence type="ECO:0000313" key="2">
    <source>
        <dbReference type="EMBL" id="GAI79204.1"/>
    </source>
</evidence>
<dbReference type="NCBIfam" id="TIGR01918">
    <property type="entry name" value="various_sel_PB"/>
    <property type="match status" value="1"/>
</dbReference>
<dbReference type="InterPro" id="IPR010187">
    <property type="entry name" value="Various_sel_PB"/>
</dbReference>
<gene>
    <name evidence="2" type="ORF">S12H4_24563</name>
</gene>
<feature type="non-terminal residue" evidence="2">
    <location>
        <position position="151"/>
    </location>
</feature>
<dbReference type="AlphaFoldDB" id="X1TGN7"/>
<accession>X1TGN7</accession>
<keyword evidence="1" id="KW-0560">Oxidoreductase</keyword>
<proteinExistence type="predicted"/>
<organism evidence="2">
    <name type="scientific">marine sediment metagenome</name>
    <dbReference type="NCBI Taxonomy" id="412755"/>
    <lineage>
        <taxon>unclassified sequences</taxon>
        <taxon>metagenomes</taxon>
        <taxon>ecological metagenomes</taxon>
    </lineage>
</organism>
<dbReference type="GO" id="GO:0050485">
    <property type="term" value="F:oxidoreductase activity, acting on X-H and Y-H to form an X-Y bond, with a disulfide as acceptor"/>
    <property type="evidence" value="ECO:0007669"/>
    <property type="project" value="InterPro"/>
</dbReference>
<name>X1TGN7_9ZZZZ</name>
<comment type="caution">
    <text evidence="2">The sequence shown here is derived from an EMBL/GenBank/DDBJ whole genome shotgun (WGS) entry which is preliminary data.</text>
</comment>
<reference evidence="2" key="1">
    <citation type="journal article" date="2014" name="Front. Microbiol.">
        <title>High frequency of phylogenetically diverse reductive dehalogenase-homologous genes in deep subseafloor sedimentary metagenomes.</title>
        <authorList>
            <person name="Kawai M."/>
            <person name="Futagami T."/>
            <person name="Toyoda A."/>
            <person name="Takaki Y."/>
            <person name="Nishi S."/>
            <person name="Hori S."/>
            <person name="Arai W."/>
            <person name="Tsubouchi T."/>
            <person name="Morono Y."/>
            <person name="Uchiyama I."/>
            <person name="Ito T."/>
            <person name="Fujiyama A."/>
            <person name="Inagaki F."/>
            <person name="Takami H."/>
        </authorList>
    </citation>
    <scope>NUCLEOTIDE SEQUENCE</scope>
    <source>
        <strain evidence="2">Expedition CK06-06</strain>
    </source>
</reference>
<dbReference type="Pfam" id="PF07355">
    <property type="entry name" value="GRDB"/>
    <property type="match status" value="1"/>
</dbReference>
<feature type="non-terminal residue" evidence="2">
    <location>
        <position position="1"/>
    </location>
</feature>